<feature type="region of interest" description="Disordered" evidence="1">
    <location>
        <begin position="51"/>
        <end position="72"/>
    </location>
</feature>
<proteinExistence type="predicted"/>
<evidence type="ECO:0000313" key="2">
    <source>
        <dbReference type="EMBL" id="RAS59432.1"/>
    </source>
</evidence>
<organism evidence="2 3">
    <name type="scientific">Lentzea atacamensis</name>
    <dbReference type="NCBI Taxonomy" id="531938"/>
    <lineage>
        <taxon>Bacteria</taxon>
        <taxon>Bacillati</taxon>
        <taxon>Actinomycetota</taxon>
        <taxon>Actinomycetes</taxon>
        <taxon>Pseudonocardiales</taxon>
        <taxon>Pseudonocardiaceae</taxon>
        <taxon>Lentzea</taxon>
    </lineage>
</organism>
<dbReference type="Proteomes" id="UP000248714">
    <property type="component" value="Unassembled WGS sequence"/>
</dbReference>
<dbReference type="EMBL" id="QLTT01000014">
    <property type="protein sequence ID" value="RAS59432.1"/>
    <property type="molecule type" value="Genomic_DNA"/>
</dbReference>
<comment type="caution">
    <text evidence="2">The sequence shown here is derived from an EMBL/GenBank/DDBJ whole genome shotgun (WGS) entry which is preliminary data.</text>
</comment>
<sequence>MSDRINVERLRQIEAQLTDDTLTDDDLVAALVDAGLPELARVVTRFTRSARPRRVAEPGRPHLHVVDDDAPR</sequence>
<dbReference type="RefSeq" id="WP_146772039.1">
    <property type="nucleotide sequence ID" value="NZ_QLTT01000014.1"/>
</dbReference>
<name>A0ABX9DYZ3_9PSEU</name>
<evidence type="ECO:0000313" key="3">
    <source>
        <dbReference type="Proteomes" id="UP000248714"/>
    </source>
</evidence>
<evidence type="ECO:0000256" key="1">
    <source>
        <dbReference type="SAM" id="MobiDB-lite"/>
    </source>
</evidence>
<protein>
    <submittedName>
        <fullName evidence="2">Uncharacterized protein</fullName>
    </submittedName>
</protein>
<keyword evidence="3" id="KW-1185">Reference proteome</keyword>
<reference evidence="2 3" key="1">
    <citation type="submission" date="2018-06" db="EMBL/GenBank/DDBJ databases">
        <title>Genomic Encyclopedia of Type Strains, Phase IV (KMG-IV): sequencing the most valuable type-strain genomes for metagenomic binning, comparative biology and taxonomic classification.</title>
        <authorList>
            <person name="Goeker M."/>
        </authorList>
    </citation>
    <scope>NUCLEOTIDE SEQUENCE [LARGE SCALE GENOMIC DNA]</scope>
    <source>
        <strain evidence="2 3">DSM 45479</strain>
    </source>
</reference>
<accession>A0ABX9DYZ3</accession>
<feature type="compositionally biased region" description="Basic and acidic residues" evidence="1">
    <location>
        <begin position="54"/>
        <end position="72"/>
    </location>
</feature>
<gene>
    <name evidence="2" type="ORF">C8D87_11444</name>
</gene>